<protein>
    <submittedName>
        <fullName evidence="2">Uncharacterized protein</fullName>
    </submittedName>
</protein>
<reference evidence="2 3" key="1">
    <citation type="journal article" date="2015" name="Nature">
        <title>rRNA introns, odd ribosomes, and small enigmatic genomes across a large radiation of phyla.</title>
        <authorList>
            <person name="Brown C.T."/>
            <person name="Hug L.A."/>
            <person name="Thomas B.C."/>
            <person name="Sharon I."/>
            <person name="Castelle C.J."/>
            <person name="Singh A."/>
            <person name="Wilkins M.J."/>
            <person name="Williams K.H."/>
            <person name="Banfield J.F."/>
        </authorList>
    </citation>
    <scope>NUCLEOTIDE SEQUENCE [LARGE SCALE GENOMIC DNA]</scope>
</reference>
<proteinExistence type="predicted"/>
<evidence type="ECO:0000313" key="2">
    <source>
        <dbReference type="EMBL" id="KKW26921.1"/>
    </source>
</evidence>
<dbReference type="Proteomes" id="UP000034913">
    <property type="component" value="Unassembled WGS sequence"/>
</dbReference>
<dbReference type="EMBL" id="LCRB01000002">
    <property type="protein sequence ID" value="KKW26921.1"/>
    <property type="molecule type" value="Genomic_DNA"/>
</dbReference>
<evidence type="ECO:0000313" key="3">
    <source>
        <dbReference type="Proteomes" id="UP000034913"/>
    </source>
</evidence>
<organism evidence="2 3">
    <name type="scientific">candidate division Kazan bacterium GW2011_GWB1_52_7</name>
    <dbReference type="NCBI Taxonomy" id="1620414"/>
    <lineage>
        <taxon>Bacteria</taxon>
        <taxon>Bacteria division Kazan-3B-28</taxon>
    </lineage>
</organism>
<keyword evidence="1" id="KW-0812">Transmembrane</keyword>
<accession>A0A0G1X7F0</accession>
<keyword evidence="1" id="KW-1133">Transmembrane helix</keyword>
<feature type="transmembrane region" description="Helical" evidence="1">
    <location>
        <begin position="24"/>
        <end position="42"/>
    </location>
</feature>
<comment type="caution">
    <text evidence="2">The sequence shown here is derived from an EMBL/GenBank/DDBJ whole genome shotgun (WGS) entry which is preliminary data.</text>
</comment>
<keyword evidence="1" id="KW-0472">Membrane</keyword>
<name>A0A0G1X7F0_UNCK3</name>
<dbReference type="AlphaFoldDB" id="A0A0G1X7F0"/>
<gene>
    <name evidence="2" type="ORF">VF00_C0002G0246</name>
</gene>
<sequence length="46" mass="5185">MKSAENPEEQPIVSRPDFAEMGSLMGLVFVALVIVGVVKLIIQWWR</sequence>
<evidence type="ECO:0000256" key="1">
    <source>
        <dbReference type="SAM" id="Phobius"/>
    </source>
</evidence>